<protein>
    <submittedName>
        <fullName evidence="1">Uncharacterized protein</fullName>
    </submittedName>
</protein>
<keyword evidence="2" id="KW-1185">Reference proteome</keyword>
<comment type="caution">
    <text evidence="1">The sequence shown here is derived from an EMBL/GenBank/DDBJ whole genome shotgun (WGS) entry which is preliminary data.</text>
</comment>
<gene>
    <name evidence="1" type="ORF">F8568_038070</name>
</gene>
<sequence length="194" mass="20682">MLFHKPPDVEDMNAYYGRLSDTTRWPTFLLPLSSGAQVVVIFRNREGDAGTDFVLRSADRSNALCWVRLDGHFLAPGLSWPELVDISSRPGSGEGVIEHHARVLLLLPATGDADPPTSALPALASALTAAGATKDAATPLACELLNHPLGGTAHWRQDGDAVMFCDALNSRRNPAGLAALSPSETLFLSEALRS</sequence>
<evidence type="ECO:0000313" key="1">
    <source>
        <dbReference type="EMBL" id="MWA06060.1"/>
    </source>
</evidence>
<organism evidence="1 2">
    <name type="scientific">Actinomadura physcomitrii</name>
    <dbReference type="NCBI Taxonomy" id="2650748"/>
    <lineage>
        <taxon>Bacteria</taxon>
        <taxon>Bacillati</taxon>
        <taxon>Actinomycetota</taxon>
        <taxon>Actinomycetes</taxon>
        <taxon>Streptosporangiales</taxon>
        <taxon>Thermomonosporaceae</taxon>
        <taxon>Actinomadura</taxon>
    </lineage>
</organism>
<dbReference type="EMBL" id="WBMS02000045">
    <property type="protein sequence ID" value="MWA06060.1"/>
    <property type="molecule type" value="Genomic_DNA"/>
</dbReference>
<accession>A0A6I4MM85</accession>
<name>A0A6I4MM85_9ACTN</name>
<proteinExistence type="predicted"/>
<dbReference type="AlphaFoldDB" id="A0A6I4MM85"/>
<reference evidence="1" key="1">
    <citation type="submission" date="2019-12" db="EMBL/GenBank/DDBJ databases">
        <title>Actinomadura physcomitrii sp. nov., a novel actinomycete isolated from moss [Physcomitrium sphaericum (Ludw) Fuernr].</title>
        <authorList>
            <person name="Zhuang X."/>
        </authorList>
    </citation>
    <scope>NUCLEOTIDE SEQUENCE [LARGE SCALE GENOMIC DNA]</scope>
    <source>
        <strain evidence="1">LD22</strain>
    </source>
</reference>
<dbReference type="Proteomes" id="UP000462055">
    <property type="component" value="Unassembled WGS sequence"/>
</dbReference>
<dbReference type="RefSeq" id="WP_151598464.1">
    <property type="nucleotide sequence ID" value="NZ_WBMS02000045.1"/>
</dbReference>
<evidence type="ECO:0000313" key="2">
    <source>
        <dbReference type="Proteomes" id="UP000462055"/>
    </source>
</evidence>